<protein>
    <recommendedName>
        <fullName evidence="4">DNA-binding protein</fullName>
    </recommendedName>
</protein>
<comment type="caution">
    <text evidence="2">The sequence shown here is derived from an EMBL/GenBank/DDBJ whole genome shotgun (WGS) entry which is preliminary data.</text>
</comment>
<gene>
    <name evidence="2" type="ORF">HDA41_002295</name>
</gene>
<evidence type="ECO:0000256" key="1">
    <source>
        <dbReference type="SAM" id="MobiDB-lite"/>
    </source>
</evidence>
<dbReference type="SUPFAM" id="SSF46785">
    <property type="entry name" value="Winged helix' DNA-binding domain"/>
    <property type="match status" value="1"/>
</dbReference>
<dbReference type="EMBL" id="JACHNE010000001">
    <property type="protein sequence ID" value="MBB5794331.1"/>
    <property type="molecule type" value="Genomic_DNA"/>
</dbReference>
<keyword evidence="3" id="KW-1185">Reference proteome</keyword>
<feature type="region of interest" description="Disordered" evidence="1">
    <location>
        <begin position="121"/>
        <end position="165"/>
    </location>
</feature>
<evidence type="ECO:0000313" key="2">
    <source>
        <dbReference type="EMBL" id="MBB5794331.1"/>
    </source>
</evidence>
<evidence type="ECO:0000313" key="3">
    <source>
        <dbReference type="Proteomes" id="UP000590647"/>
    </source>
</evidence>
<feature type="compositionally biased region" description="Low complexity" evidence="1">
    <location>
        <begin position="131"/>
        <end position="153"/>
    </location>
</feature>
<dbReference type="Proteomes" id="UP000590647">
    <property type="component" value="Unassembled WGS sequence"/>
</dbReference>
<dbReference type="AlphaFoldDB" id="A0A7W9H2U1"/>
<dbReference type="InterPro" id="IPR036390">
    <property type="entry name" value="WH_DNA-bd_sf"/>
</dbReference>
<name>A0A7W9H2U1_9ACTN</name>
<organism evidence="2 3">
    <name type="scientific">Streptomyces caelestis</name>
    <dbReference type="NCBI Taxonomy" id="36816"/>
    <lineage>
        <taxon>Bacteria</taxon>
        <taxon>Bacillati</taxon>
        <taxon>Actinomycetota</taxon>
        <taxon>Actinomycetes</taxon>
        <taxon>Kitasatosporales</taxon>
        <taxon>Streptomycetaceae</taxon>
        <taxon>Streptomyces</taxon>
    </lineage>
</organism>
<evidence type="ECO:0008006" key="4">
    <source>
        <dbReference type="Google" id="ProtNLM"/>
    </source>
</evidence>
<sequence>MADPQSNAAVPAHPPLPPGAPRSGVIHIRHRHTDRFTVVGNHLAQHPALSAVAIGLGVYIQSLPDGVSVTVKALALRFREGETTIARALNELEAAGYLERRRVSLGGGRVATRTVFYDRPGCDARETQSTVPAAVPPADDAGAAELPKAQPQDKPSPPPPTQGPAADLLARLRLADPRLLLSAHDVRRLAPAVDTWLARSATPAQITRTLTASLPPASEPIHHPARFLEHRLTVLLPPPLPPDRPTAVPAATAVVPLQTCDGCERAFRSHDPTARCRDCRPAVGAAA</sequence>
<feature type="region of interest" description="Disordered" evidence="1">
    <location>
        <begin position="1"/>
        <end position="23"/>
    </location>
</feature>
<dbReference type="RefSeq" id="WP_184983074.1">
    <property type="nucleotide sequence ID" value="NZ_JACHNE010000001.1"/>
</dbReference>
<accession>A0A7W9H2U1</accession>
<proteinExistence type="predicted"/>
<reference evidence="2 3" key="1">
    <citation type="submission" date="2020-08" db="EMBL/GenBank/DDBJ databases">
        <title>Sequencing the genomes of 1000 actinobacteria strains.</title>
        <authorList>
            <person name="Klenk H.-P."/>
        </authorList>
    </citation>
    <scope>NUCLEOTIDE SEQUENCE [LARGE SCALE GENOMIC DNA]</scope>
    <source>
        <strain evidence="2 3">DSM 40084</strain>
    </source>
</reference>